<dbReference type="EMBL" id="QBIY01013356">
    <property type="protein sequence ID" value="RXN06975.1"/>
    <property type="molecule type" value="Genomic_DNA"/>
</dbReference>
<feature type="compositionally biased region" description="Gly residues" evidence="1">
    <location>
        <begin position="59"/>
        <end position="72"/>
    </location>
</feature>
<protein>
    <submittedName>
        <fullName evidence="2">Uncharacterized protein</fullName>
    </submittedName>
</protein>
<proteinExistence type="predicted"/>
<accession>A0A498LBQ9</accession>
<evidence type="ECO:0000313" key="3">
    <source>
        <dbReference type="EMBL" id="RXN06975.1"/>
    </source>
</evidence>
<dbReference type="AlphaFoldDB" id="A0A498LBQ9"/>
<comment type="caution">
    <text evidence="2">The sequence shown here is derived from an EMBL/GenBank/DDBJ whole genome shotgun (WGS) entry which is preliminary data.</text>
</comment>
<organism evidence="2 4">
    <name type="scientific">Labeo rohita</name>
    <name type="common">Indian major carp</name>
    <name type="synonym">Cyprinus rohita</name>
    <dbReference type="NCBI Taxonomy" id="84645"/>
    <lineage>
        <taxon>Eukaryota</taxon>
        <taxon>Metazoa</taxon>
        <taxon>Chordata</taxon>
        <taxon>Craniata</taxon>
        <taxon>Vertebrata</taxon>
        <taxon>Euteleostomi</taxon>
        <taxon>Actinopterygii</taxon>
        <taxon>Neopterygii</taxon>
        <taxon>Teleostei</taxon>
        <taxon>Ostariophysi</taxon>
        <taxon>Cypriniformes</taxon>
        <taxon>Cyprinidae</taxon>
        <taxon>Labeoninae</taxon>
        <taxon>Labeonini</taxon>
        <taxon>Labeo</taxon>
    </lineage>
</organism>
<evidence type="ECO:0000313" key="2">
    <source>
        <dbReference type="EMBL" id="RXN04773.1"/>
    </source>
</evidence>
<feature type="region of interest" description="Disordered" evidence="1">
    <location>
        <begin position="37"/>
        <end position="72"/>
    </location>
</feature>
<gene>
    <name evidence="3" type="ORF">ROHU_032591</name>
    <name evidence="2" type="ORF">ROHU_033756</name>
</gene>
<sequence>MCGRHYSGTHEAKALQGAAVEQETDLITRLVALELTTKVKPKTTGDHDHGRDDDRGVTGRSGGSGGTARDGD</sequence>
<feature type="region of interest" description="Disordered" evidence="1">
    <location>
        <begin position="1"/>
        <end position="20"/>
    </location>
</feature>
<keyword evidence="4" id="KW-1185">Reference proteome</keyword>
<dbReference type="Proteomes" id="UP000290572">
    <property type="component" value="Unassembled WGS sequence"/>
</dbReference>
<name>A0A498LBQ9_LABRO</name>
<evidence type="ECO:0000313" key="4">
    <source>
        <dbReference type="Proteomes" id="UP000290572"/>
    </source>
</evidence>
<dbReference type="EMBL" id="QBIY01013429">
    <property type="protein sequence ID" value="RXN04773.1"/>
    <property type="molecule type" value="Genomic_DNA"/>
</dbReference>
<feature type="compositionally biased region" description="Basic and acidic residues" evidence="1">
    <location>
        <begin position="43"/>
        <end position="57"/>
    </location>
</feature>
<reference evidence="2 4" key="1">
    <citation type="submission" date="2018-03" db="EMBL/GenBank/DDBJ databases">
        <title>Draft genome sequence of Rohu Carp (Labeo rohita).</title>
        <authorList>
            <person name="Das P."/>
            <person name="Kushwaha B."/>
            <person name="Joshi C.G."/>
            <person name="Kumar D."/>
            <person name="Nagpure N.S."/>
            <person name="Sahoo L."/>
            <person name="Das S.P."/>
            <person name="Bit A."/>
            <person name="Patnaik S."/>
            <person name="Meher P.K."/>
            <person name="Jayasankar P."/>
            <person name="Koringa P.G."/>
            <person name="Patel N.V."/>
            <person name="Hinsu A.T."/>
            <person name="Kumar R."/>
            <person name="Pandey M."/>
            <person name="Agarwal S."/>
            <person name="Srivastava S."/>
            <person name="Singh M."/>
            <person name="Iquebal M.A."/>
            <person name="Jaiswal S."/>
            <person name="Angadi U.B."/>
            <person name="Kumar N."/>
            <person name="Raza M."/>
            <person name="Shah T.M."/>
            <person name="Rai A."/>
            <person name="Jena J.K."/>
        </authorList>
    </citation>
    <scope>NUCLEOTIDE SEQUENCE [LARGE SCALE GENOMIC DNA]</scope>
    <source>
        <strain evidence="2">DASCIFA01</strain>
        <tissue evidence="2">Testis</tissue>
    </source>
</reference>
<evidence type="ECO:0000256" key="1">
    <source>
        <dbReference type="SAM" id="MobiDB-lite"/>
    </source>
</evidence>